<evidence type="ECO:0000256" key="1">
    <source>
        <dbReference type="ARBA" id="ARBA00006180"/>
    </source>
</evidence>
<dbReference type="InterPro" id="IPR007587">
    <property type="entry name" value="SAPS"/>
</dbReference>
<keyword evidence="2" id="KW-0131">Cell cycle</keyword>
<dbReference type="GO" id="GO:0019903">
    <property type="term" value="F:protein phosphatase binding"/>
    <property type="evidence" value="ECO:0007669"/>
    <property type="project" value="InterPro"/>
</dbReference>
<evidence type="ECO:0000256" key="3">
    <source>
        <dbReference type="SAM" id="MobiDB-lite"/>
    </source>
</evidence>
<dbReference type="Pfam" id="PF04499">
    <property type="entry name" value="SAPS"/>
    <property type="match status" value="1"/>
</dbReference>
<dbReference type="GO" id="GO:0005634">
    <property type="term" value="C:nucleus"/>
    <property type="evidence" value="ECO:0007669"/>
    <property type="project" value="TreeGrafter"/>
</dbReference>
<dbReference type="GO" id="GO:0019888">
    <property type="term" value="F:protein phosphatase regulator activity"/>
    <property type="evidence" value="ECO:0007669"/>
    <property type="project" value="TreeGrafter"/>
</dbReference>
<feature type="compositionally biased region" description="Polar residues" evidence="3">
    <location>
        <begin position="105"/>
        <end position="123"/>
    </location>
</feature>
<dbReference type="PANTHER" id="PTHR12634">
    <property type="entry name" value="SIT4 YEAST -ASSOCIATING PROTEIN-RELATED"/>
    <property type="match status" value="1"/>
</dbReference>
<feature type="compositionally biased region" description="Low complexity" evidence="3">
    <location>
        <begin position="65"/>
        <end position="86"/>
    </location>
</feature>
<feature type="compositionally biased region" description="Acidic residues" evidence="3">
    <location>
        <begin position="205"/>
        <end position="226"/>
    </location>
</feature>
<dbReference type="Proteomes" id="UP000837801">
    <property type="component" value="Unassembled WGS sequence"/>
</dbReference>
<evidence type="ECO:0000313" key="4">
    <source>
        <dbReference type="EMBL" id="CAH2355127.1"/>
    </source>
</evidence>
<dbReference type="AlphaFoldDB" id="A0A9P0QVJ8"/>
<comment type="caution">
    <text evidence="4">The sequence shown here is derived from an EMBL/GenBank/DDBJ whole genome shotgun (WGS) entry which is preliminary data.</text>
</comment>
<feature type="compositionally biased region" description="Acidic residues" evidence="3">
    <location>
        <begin position="975"/>
        <end position="993"/>
    </location>
</feature>
<evidence type="ECO:0000313" key="5">
    <source>
        <dbReference type="Proteomes" id="UP000837801"/>
    </source>
</evidence>
<comment type="similarity">
    <text evidence="1">Belongs to the SAPS family.</text>
</comment>
<feature type="compositionally biased region" description="Acidic residues" evidence="3">
    <location>
        <begin position="917"/>
        <end position="928"/>
    </location>
</feature>
<feature type="region of interest" description="Disordered" evidence="3">
    <location>
        <begin position="56"/>
        <end position="87"/>
    </location>
</feature>
<gene>
    <name evidence="4" type="ORF">CLIB1423_22S00342</name>
</gene>
<feature type="region of interest" description="Disordered" evidence="3">
    <location>
        <begin position="205"/>
        <end position="238"/>
    </location>
</feature>
<feature type="region of interest" description="Disordered" evidence="3">
    <location>
        <begin position="893"/>
        <end position="1003"/>
    </location>
</feature>
<keyword evidence="5" id="KW-1185">Reference proteome</keyword>
<reference evidence="4" key="1">
    <citation type="submission" date="2022-03" db="EMBL/GenBank/DDBJ databases">
        <authorList>
            <person name="Legras J.-L."/>
            <person name="Devillers H."/>
            <person name="Grondin C."/>
        </authorList>
    </citation>
    <scope>NUCLEOTIDE SEQUENCE</scope>
    <source>
        <strain evidence="4">CLIB 1423</strain>
    </source>
</reference>
<name>A0A9P0QVJ8_9ASCO</name>
<feature type="compositionally biased region" description="Low complexity" evidence="3">
    <location>
        <begin position="938"/>
        <end position="948"/>
    </location>
</feature>
<dbReference type="EMBL" id="CAKXYY010000022">
    <property type="protein sequence ID" value="CAH2355127.1"/>
    <property type="molecule type" value="Genomic_DNA"/>
</dbReference>
<sequence length="1003" mass="112091">MSFWPFTNSLNNNSRLQKFLDSVSDPAAVSVEDLVGDSELSSEIVSELHSIKGNYGRDAGNFPFQQQQQQQAQSQQQQQQQQSGQSELLAQHLANEDDHALTPVGPSSFNNNNADSGSVSSYSEAGGGGNLSKDARGAKLLEILIQPHILNGFLDYIVESVGFFDEDSKAAELEIIREAEQKPLSRDTAELPDPDKNDAASDIIQEEDENELEELENQDADEEEEKGEEKEESSQDKMRRYIQTSSDILSIDLWIISNRIIETPVIISKLWSILSLPQLSEVSPSVTYLIHILDQLMDANSIELLNFIRRQPDLVETFLGKIEIPMLMDFFLRVIQTDKIDYPTGILETLSSQKLIPQLVDILKPRESQFDSETSEGTSSGIPDAQLFFKQTAATDFIKALVTISSNTALAINLETNIGPNQLTRELVSREIVETIVKDIILFKPPKGSNIKTNKHGINNCVGIIIELIRKNNSDYDTNCGTYSLEDNQQNNGGGGGQSAGAEVNSYVMFQWLKDFEQNPPGARDPIYLGEMLEIFSDHLDQLADLMMISHEKEKELGFTNFKLSELIAELLHCSNMILLNSKKIKKVIKAREYVRSQQSKLLKRALNESMLSEDGLDDVTHGLDDVSLDNISLLSNRKKLDEITMSNDDYDDGEESLMMLELDAEDTHSDSDDEPVISPENPFVGPERDNAIRLNPCIGDKFKIDLVDSGLLEQIVRKFTEYPWHNFFHNVVFDLVQQIFNGKLNSYNSFLIVELFKPEKCNLTGLIYIAYREKLEPRPGYLGHLILISEEIVKFTSLYKPDLISPIIVDAVTSDDWEWFVTEVLLKTREVYNAVLGAAHGFEDDDEDDINKKDDDDDVFGFDSGTVGYLDLENYGNGSKVIVLGDKDNHEEFVNDGSNGGADDDDEIENSRHNMEDEDEDDIEEDMPDVKLTSSLVGTVDGVSEVGGSEGAIELDGDGIESEFLENLSGSSSSEDDDEDEVDGSATNDDDNELRRVPKHNS</sequence>
<evidence type="ECO:0000256" key="2">
    <source>
        <dbReference type="ARBA" id="ARBA00023306"/>
    </source>
</evidence>
<organism evidence="4 5">
    <name type="scientific">[Candida] railenensis</name>
    <dbReference type="NCBI Taxonomy" id="45579"/>
    <lineage>
        <taxon>Eukaryota</taxon>
        <taxon>Fungi</taxon>
        <taxon>Dikarya</taxon>
        <taxon>Ascomycota</taxon>
        <taxon>Saccharomycotina</taxon>
        <taxon>Pichiomycetes</taxon>
        <taxon>Debaryomycetaceae</taxon>
        <taxon>Kurtzmaniella</taxon>
    </lineage>
</organism>
<dbReference type="OrthoDB" id="295029at2759"/>
<feature type="region of interest" description="Disordered" evidence="3">
    <location>
        <begin position="99"/>
        <end position="130"/>
    </location>
</feature>
<proteinExistence type="inferred from homology"/>
<dbReference type="PANTHER" id="PTHR12634:SF8">
    <property type="entry name" value="FIERY MOUNTAIN, ISOFORM D"/>
    <property type="match status" value="1"/>
</dbReference>
<dbReference type="GO" id="GO:0005829">
    <property type="term" value="C:cytosol"/>
    <property type="evidence" value="ECO:0007669"/>
    <property type="project" value="TreeGrafter"/>
</dbReference>
<feature type="compositionally biased region" description="Acidic residues" evidence="3">
    <location>
        <begin position="954"/>
        <end position="965"/>
    </location>
</feature>
<protein>
    <submittedName>
        <fullName evidence="4">SIT4-associating protein Sap155p</fullName>
    </submittedName>
</protein>
<accession>A0A9P0QVJ8</accession>
<feature type="compositionally biased region" description="Basic and acidic residues" evidence="3">
    <location>
        <begin position="227"/>
        <end position="238"/>
    </location>
</feature>